<dbReference type="SUPFAM" id="SSF82549">
    <property type="entry name" value="DAK1/DegV-like"/>
    <property type="match status" value="1"/>
</dbReference>
<dbReference type="GO" id="GO:0008289">
    <property type="term" value="F:lipid binding"/>
    <property type="evidence" value="ECO:0007669"/>
    <property type="project" value="UniProtKB-KW"/>
</dbReference>
<name>A0A9D1TJ33_9BACI</name>
<dbReference type="PANTHER" id="PTHR33434">
    <property type="entry name" value="DEGV DOMAIN-CONTAINING PROTEIN DR_1986-RELATED"/>
    <property type="match status" value="1"/>
</dbReference>
<dbReference type="PANTHER" id="PTHR33434:SF2">
    <property type="entry name" value="FATTY ACID-BINDING PROTEIN TM_1468"/>
    <property type="match status" value="1"/>
</dbReference>
<comment type="caution">
    <text evidence="2">The sequence shown here is derived from an EMBL/GenBank/DDBJ whole genome shotgun (WGS) entry which is preliminary data.</text>
</comment>
<reference evidence="2" key="1">
    <citation type="journal article" date="2021" name="PeerJ">
        <title>Extensive microbial diversity within the chicken gut microbiome revealed by metagenomics and culture.</title>
        <authorList>
            <person name="Gilroy R."/>
            <person name="Ravi A."/>
            <person name="Getino M."/>
            <person name="Pursley I."/>
            <person name="Horton D.L."/>
            <person name="Alikhan N.F."/>
            <person name="Baker D."/>
            <person name="Gharbi K."/>
            <person name="Hall N."/>
            <person name="Watson M."/>
            <person name="Adriaenssens E.M."/>
            <person name="Foster-Nyarko E."/>
            <person name="Jarju S."/>
            <person name="Secka A."/>
            <person name="Antonio M."/>
            <person name="Oren A."/>
            <person name="Chaudhuri R.R."/>
            <person name="La Ragione R."/>
            <person name="Hildebrand F."/>
            <person name="Pallen M.J."/>
        </authorList>
    </citation>
    <scope>NUCLEOTIDE SEQUENCE</scope>
    <source>
        <strain evidence="2">CHK169-2315</strain>
    </source>
</reference>
<dbReference type="EMBL" id="DXHX01000023">
    <property type="protein sequence ID" value="HIV73750.1"/>
    <property type="molecule type" value="Genomic_DNA"/>
</dbReference>
<accession>A0A9D1TJ33</accession>
<reference evidence="2" key="2">
    <citation type="submission" date="2021-04" db="EMBL/GenBank/DDBJ databases">
        <authorList>
            <person name="Gilroy R."/>
        </authorList>
    </citation>
    <scope>NUCLEOTIDE SEQUENCE</scope>
    <source>
        <strain evidence="2">CHK169-2315</strain>
    </source>
</reference>
<keyword evidence="1" id="KW-0446">Lipid-binding</keyword>
<evidence type="ECO:0000313" key="3">
    <source>
        <dbReference type="Proteomes" id="UP000823937"/>
    </source>
</evidence>
<evidence type="ECO:0000256" key="1">
    <source>
        <dbReference type="ARBA" id="ARBA00023121"/>
    </source>
</evidence>
<dbReference type="NCBIfam" id="TIGR00762">
    <property type="entry name" value="DegV"/>
    <property type="match status" value="1"/>
</dbReference>
<gene>
    <name evidence="2" type="ORF">H9895_01565</name>
</gene>
<dbReference type="Gene3D" id="3.30.1180.10">
    <property type="match status" value="1"/>
</dbReference>
<dbReference type="Proteomes" id="UP000823937">
    <property type="component" value="Unassembled WGS sequence"/>
</dbReference>
<dbReference type="Gene3D" id="3.40.50.10170">
    <property type="match status" value="1"/>
</dbReference>
<protein>
    <submittedName>
        <fullName evidence="2">DegV family protein</fullName>
    </submittedName>
</protein>
<organism evidence="2 3">
    <name type="scientific">Candidatus Pseudogracilibacillus intestinigallinarum</name>
    <dbReference type="NCBI Taxonomy" id="2838742"/>
    <lineage>
        <taxon>Bacteria</taxon>
        <taxon>Bacillati</taxon>
        <taxon>Bacillota</taxon>
        <taxon>Bacilli</taxon>
        <taxon>Bacillales</taxon>
        <taxon>Bacillaceae</taxon>
        <taxon>Pseudogracilibacillus</taxon>
    </lineage>
</organism>
<dbReference type="InterPro" id="IPR050270">
    <property type="entry name" value="DegV_domain_contain"/>
</dbReference>
<proteinExistence type="predicted"/>
<dbReference type="InterPro" id="IPR043168">
    <property type="entry name" value="DegV_C"/>
</dbReference>
<evidence type="ECO:0000313" key="2">
    <source>
        <dbReference type="EMBL" id="HIV73750.1"/>
    </source>
</evidence>
<dbReference type="PROSITE" id="PS51482">
    <property type="entry name" value="DEGV"/>
    <property type="match status" value="1"/>
</dbReference>
<dbReference type="InterPro" id="IPR003797">
    <property type="entry name" value="DegV"/>
</dbReference>
<dbReference type="Pfam" id="PF02645">
    <property type="entry name" value="DegV"/>
    <property type="match status" value="1"/>
</dbReference>
<dbReference type="AlphaFoldDB" id="A0A9D1TJ33"/>
<sequence>MKLAVVTDSTAYIPEDLLEKYNIYTIPLSVIFGNESYREGIDITTENFYEKVKKEKNLPTTSQPAIGAFVDLFEQLAEQYDAVISIHLSSKFSGTFDAAKTASSMVNDIEVYPFDSELSAMPQGFYALEAAELALEGAHVDDVIQRLNQMKEKTRAYFMVDDLSHLQRGGRLNSAQAILGSLLNIKPILHIVDGLIVPYEKIRTRKKAVARIMSMLEEDIEKKEVKRVVFIHANNEQQVMKIHDKFAKKYPHIETIISYFGPVIGTHLGEGSIGVSWQAK</sequence>